<name>A0AAV2D8Y7_9ROSI</name>
<proteinExistence type="predicted"/>
<evidence type="ECO:0000313" key="2">
    <source>
        <dbReference type="EMBL" id="CAL1370356.1"/>
    </source>
</evidence>
<dbReference type="PANTHER" id="PTHR31317:SF17">
    <property type="entry name" value="F2J10.8 PROTEIN"/>
    <property type="match status" value="1"/>
</dbReference>
<dbReference type="AlphaFoldDB" id="A0AAV2D8Y7"/>
<dbReference type="Proteomes" id="UP001497516">
    <property type="component" value="Chromosome 2"/>
</dbReference>
<evidence type="ECO:0008006" key="4">
    <source>
        <dbReference type="Google" id="ProtNLM"/>
    </source>
</evidence>
<dbReference type="EMBL" id="OZ034815">
    <property type="protein sequence ID" value="CAL1370356.1"/>
    <property type="molecule type" value="Genomic_DNA"/>
</dbReference>
<gene>
    <name evidence="2" type="ORF">LTRI10_LOCUS12487</name>
</gene>
<evidence type="ECO:0000313" key="3">
    <source>
        <dbReference type="Proteomes" id="UP001497516"/>
    </source>
</evidence>
<reference evidence="2 3" key="1">
    <citation type="submission" date="2024-04" db="EMBL/GenBank/DDBJ databases">
        <authorList>
            <person name="Fracassetti M."/>
        </authorList>
    </citation>
    <scope>NUCLEOTIDE SEQUENCE [LARGE SCALE GENOMIC DNA]</scope>
</reference>
<accession>A0AAV2D8Y7</accession>
<protein>
    <recommendedName>
        <fullName evidence="4">Formin-like protein 18</fullName>
    </recommendedName>
</protein>
<keyword evidence="3" id="KW-1185">Reference proteome</keyword>
<dbReference type="PANTHER" id="PTHR31317">
    <property type="entry name" value="OS08G0163500 PROTEIN"/>
    <property type="match status" value="1"/>
</dbReference>
<sequence>MDPCPFVRILVGNLALKLPRSPSAACESSSSNCLAKVRFKGFPTQVATIPIVQEHDDNHQNPQHHRPRHSSLQSSSSSASSSNPNSSSSTHSLAACFNLDKSQIDKFLQSKKPKSLNIEIYAGDDGGGPSSSAAACCCSSRKLMGTVVVPLDLRKAEFRPSVMHNGWVPIGGRKKGDEPAHFFLNVRVEPEPRYVFQFESDPVCSPQIFQVQGSVKQAVFTCKFNLRNQGDRSSLSRPSMADSSAPTGCLRSIRGSGDGGSQSNQFTKDRKGWTITIHDLSGSPVAMASMVTPFVPSPGSDRVSRSNPGAWLILRPSSGTWKSWGRLEAWREGRKGLGYRFDLLHDGITATPTTSTLVNSVVSTKGRGKFAIDMTGTAATPACSPHSSCDFGSGSGSWSGSEFGLGMLSQPIYKGFVMSSTVEGKGGQPEVEIGIQHVNCTEDAAVFVALAAAVDLSKEACRSFPRRLRKGSQQQQA</sequence>
<evidence type="ECO:0000256" key="1">
    <source>
        <dbReference type="SAM" id="MobiDB-lite"/>
    </source>
</evidence>
<dbReference type="Pfam" id="PF06219">
    <property type="entry name" value="DUF1005"/>
    <property type="match status" value="1"/>
</dbReference>
<feature type="region of interest" description="Disordered" evidence="1">
    <location>
        <begin position="56"/>
        <end position="89"/>
    </location>
</feature>
<feature type="region of interest" description="Disordered" evidence="1">
    <location>
        <begin position="230"/>
        <end position="268"/>
    </location>
</feature>
<feature type="compositionally biased region" description="Polar residues" evidence="1">
    <location>
        <begin position="230"/>
        <end position="246"/>
    </location>
</feature>
<organism evidence="2 3">
    <name type="scientific">Linum trigynum</name>
    <dbReference type="NCBI Taxonomy" id="586398"/>
    <lineage>
        <taxon>Eukaryota</taxon>
        <taxon>Viridiplantae</taxon>
        <taxon>Streptophyta</taxon>
        <taxon>Embryophyta</taxon>
        <taxon>Tracheophyta</taxon>
        <taxon>Spermatophyta</taxon>
        <taxon>Magnoliopsida</taxon>
        <taxon>eudicotyledons</taxon>
        <taxon>Gunneridae</taxon>
        <taxon>Pentapetalae</taxon>
        <taxon>rosids</taxon>
        <taxon>fabids</taxon>
        <taxon>Malpighiales</taxon>
        <taxon>Linaceae</taxon>
        <taxon>Linum</taxon>
    </lineage>
</organism>
<feature type="compositionally biased region" description="Low complexity" evidence="1">
    <location>
        <begin position="70"/>
        <end position="89"/>
    </location>
</feature>
<dbReference type="InterPro" id="IPR010410">
    <property type="entry name" value="DUF1005"/>
</dbReference>